<keyword evidence="4 10" id="KW-0812">Transmembrane</keyword>
<keyword evidence="7" id="KW-0560">Oxidoreductase</keyword>
<keyword evidence="3" id="KW-0813">Transport</keyword>
<dbReference type="InterPro" id="IPR013130">
    <property type="entry name" value="Fe3_Rdtase_TM_dom"/>
</dbReference>
<dbReference type="CDD" id="cd06186">
    <property type="entry name" value="NOX_Duox_like_FAD_NADP"/>
    <property type="match status" value="1"/>
</dbReference>
<protein>
    <recommendedName>
        <fullName evidence="11">FAD-binding FR-type domain-containing protein</fullName>
    </recommendedName>
</protein>
<dbReference type="Proteomes" id="UP001642405">
    <property type="component" value="Unassembled WGS sequence"/>
</dbReference>
<dbReference type="InterPro" id="IPR039261">
    <property type="entry name" value="FNR_nucleotide-bd"/>
</dbReference>
<reference evidence="12 13" key="1">
    <citation type="submission" date="2024-01" db="EMBL/GenBank/DDBJ databases">
        <authorList>
            <person name="Allen C."/>
            <person name="Tagirdzhanova G."/>
        </authorList>
    </citation>
    <scope>NUCLEOTIDE SEQUENCE [LARGE SCALE GENOMIC DNA]</scope>
</reference>
<dbReference type="EMBL" id="CAWUHB010000002">
    <property type="protein sequence ID" value="CAK7210056.1"/>
    <property type="molecule type" value="Genomic_DNA"/>
</dbReference>
<keyword evidence="5" id="KW-0249">Electron transport</keyword>
<evidence type="ECO:0000256" key="7">
    <source>
        <dbReference type="ARBA" id="ARBA00023002"/>
    </source>
</evidence>
<feature type="transmembrane region" description="Helical" evidence="10">
    <location>
        <begin position="186"/>
        <end position="207"/>
    </location>
</feature>
<evidence type="ECO:0000256" key="9">
    <source>
        <dbReference type="ARBA" id="ARBA00023136"/>
    </source>
</evidence>
<evidence type="ECO:0000256" key="3">
    <source>
        <dbReference type="ARBA" id="ARBA00022448"/>
    </source>
</evidence>
<evidence type="ECO:0000313" key="13">
    <source>
        <dbReference type="Proteomes" id="UP001642405"/>
    </source>
</evidence>
<feature type="transmembrane region" description="Helical" evidence="10">
    <location>
        <begin position="115"/>
        <end position="133"/>
    </location>
</feature>
<keyword evidence="9 10" id="KW-0472">Membrane</keyword>
<dbReference type="PANTHER" id="PTHR32361">
    <property type="entry name" value="FERRIC/CUPRIC REDUCTASE TRANSMEMBRANE COMPONENT"/>
    <property type="match status" value="1"/>
</dbReference>
<dbReference type="PROSITE" id="PS51384">
    <property type="entry name" value="FAD_FR"/>
    <property type="match status" value="1"/>
</dbReference>
<dbReference type="InterPro" id="IPR051410">
    <property type="entry name" value="Ferric/Cupric_Reductase"/>
</dbReference>
<evidence type="ECO:0000256" key="1">
    <source>
        <dbReference type="ARBA" id="ARBA00004141"/>
    </source>
</evidence>
<dbReference type="SFLD" id="SFLDS00052">
    <property type="entry name" value="Ferric_Reductase_Domain"/>
    <property type="match status" value="1"/>
</dbReference>
<keyword evidence="8" id="KW-0406">Ion transport</keyword>
<dbReference type="InterPro" id="IPR013112">
    <property type="entry name" value="FAD-bd_8"/>
</dbReference>
<accession>A0ABP0AS35</accession>
<feature type="transmembrane region" description="Helical" evidence="10">
    <location>
        <begin position="84"/>
        <end position="103"/>
    </location>
</feature>
<keyword evidence="6 10" id="KW-1133">Transmembrane helix</keyword>
<comment type="subcellular location">
    <subcellularLocation>
        <location evidence="1">Membrane</location>
        <topology evidence="1">Multi-pass membrane protein</topology>
    </subcellularLocation>
</comment>
<organism evidence="12 13">
    <name type="scientific">Sporothrix curviconia</name>
    <dbReference type="NCBI Taxonomy" id="1260050"/>
    <lineage>
        <taxon>Eukaryota</taxon>
        <taxon>Fungi</taxon>
        <taxon>Dikarya</taxon>
        <taxon>Ascomycota</taxon>
        <taxon>Pezizomycotina</taxon>
        <taxon>Sordariomycetes</taxon>
        <taxon>Sordariomycetidae</taxon>
        <taxon>Ophiostomatales</taxon>
        <taxon>Ophiostomataceae</taxon>
        <taxon>Sporothrix</taxon>
    </lineage>
</organism>
<dbReference type="InterPro" id="IPR017927">
    <property type="entry name" value="FAD-bd_FR_type"/>
</dbReference>
<dbReference type="SFLD" id="SFLDG01168">
    <property type="entry name" value="Ferric_reductase_subgroup_(FRE"/>
    <property type="match status" value="1"/>
</dbReference>
<sequence length="551" mass="60517">MPTKPPSIKQVKNQKALALYALSLCALVALVALLQRVHSVCEKSLQRRLSTTPRARIARAVLSASRYLDKQTKWKRLGEPTRRFVLLGSLFLAINALFCVNIIAGHQFNFLASRFGWMATANMIVCVLFMMRNSPLTSVVALSHVDLRRLHVAMAYLASALVVLHGVFYSIYFVRLGRWEELFEAGNVEGFFATAAMVVLVVFGLARQRRYELFFVLHAASFAILLPLLYLHRPDWAKRLPLLVAIMGSIWGSDRIARLCRMVVHLVLGRDRVTVHALPGGGTQLFLQSRRTAAALPALYCYLWVPQISAWQTHPFTIVSNGSRGVELVIKAADGFTRELYERAHGDRPPIRCASLDGPYGSLPDTAPYDKLVLVAGGSGAAYTFGLINYILGNGTTRAGQAIDFVWAVRTADMLSWFTEHLLTITDDASRVHVSIYITGGESSPPDGGPVAIRDLVGSMPAKSDVTEFSELEPLLGSGCESLHHTATVVYGKMSTDVVVGRAMKTVGEDDRALVVGCGPHALIEALKQSVDGYQAKHALRIDVYCEDYGS</sequence>
<evidence type="ECO:0000256" key="4">
    <source>
        <dbReference type="ARBA" id="ARBA00022692"/>
    </source>
</evidence>
<evidence type="ECO:0000259" key="11">
    <source>
        <dbReference type="PROSITE" id="PS51384"/>
    </source>
</evidence>
<keyword evidence="13" id="KW-1185">Reference proteome</keyword>
<evidence type="ECO:0000256" key="2">
    <source>
        <dbReference type="ARBA" id="ARBA00006278"/>
    </source>
</evidence>
<dbReference type="InterPro" id="IPR013121">
    <property type="entry name" value="Fe_red_NAD-bd_6"/>
</dbReference>
<feature type="domain" description="FAD-binding FR-type" evidence="11">
    <location>
        <begin position="237"/>
        <end position="366"/>
    </location>
</feature>
<dbReference type="Pfam" id="PF01794">
    <property type="entry name" value="Ferric_reduct"/>
    <property type="match status" value="1"/>
</dbReference>
<proteinExistence type="inferred from homology"/>
<dbReference type="Pfam" id="PF08030">
    <property type="entry name" value="NAD_binding_6"/>
    <property type="match status" value="1"/>
</dbReference>
<dbReference type="PANTHER" id="PTHR32361:SF28">
    <property type="entry name" value="FRP1P"/>
    <property type="match status" value="1"/>
</dbReference>
<comment type="caution">
    <text evidence="12">The sequence shown here is derived from an EMBL/GenBank/DDBJ whole genome shotgun (WGS) entry which is preliminary data.</text>
</comment>
<dbReference type="Gene3D" id="3.40.50.80">
    <property type="entry name" value="Nucleotide-binding domain of ferredoxin-NADP reductase (FNR) module"/>
    <property type="match status" value="1"/>
</dbReference>
<gene>
    <name evidence="12" type="ORF">SCUCBS95973_000663</name>
</gene>
<feature type="transmembrane region" description="Helical" evidence="10">
    <location>
        <begin position="213"/>
        <end position="231"/>
    </location>
</feature>
<evidence type="ECO:0000313" key="12">
    <source>
        <dbReference type="EMBL" id="CAK7210056.1"/>
    </source>
</evidence>
<feature type="transmembrane region" description="Helical" evidence="10">
    <location>
        <begin position="153"/>
        <end position="174"/>
    </location>
</feature>
<name>A0ABP0AS35_9PEZI</name>
<comment type="similarity">
    <text evidence="2">Belongs to the ferric reductase (FRE) family.</text>
</comment>
<dbReference type="SUPFAM" id="SSF52343">
    <property type="entry name" value="Ferredoxin reductase-like, C-terminal NADP-linked domain"/>
    <property type="match status" value="1"/>
</dbReference>
<evidence type="ECO:0000256" key="10">
    <source>
        <dbReference type="SAM" id="Phobius"/>
    </source>
</evidence>
<evidence type="ECO:0000256" key="8">
    <source>
        <dbReference type="ARBA" id="ARBA00023065"/>
    </source>
</evidence>
<evidence type="ECO:0000256" key="6">
    <source>
        <dbReference type="ARBA" id="ARBA00022989"/>
    </source>
</evidence>
<dbReference type="Pfam" id="PF08022">
    <property type="entry name" value="FAD_binding_8"/>
    <property type="match status" value="1"/>
</dbReference>
<evidence type="ECO:0000256" key="5">
    <source>
        <dbReference type="ARBA" id="ARBA00022982"/>
    </source>
</evidence>